<protein>
    <recommendedName>
        <fullName evidence="3">Abortive phage infection protein</fullName>
    </recommendedName>
</protein>
<dbReference type="EMBL" id="MEAU01000030">
    <property type="protein sequence ID" value="OJA44816.1"/>
    <property type="molecule type" value="Genomic_DNA"/>
</dbReference>
<evidence type="ECO:0000313" key="1">
    <source>
        <dbReference type="EMBL" id="OJA44816.1"/>
    </source>
</evidence>
<accession>A0ABD6Q0I5</accession>
<evidence type="ECO:0008006" key="3">
    <source>
        <dbReference type="Google" id="ProtNLM"/>
    </source>
</evidence>
<sequence length="453" mass="51184">MNPTSIIIRFDTVDEQAAGPVQRIVGFVRARELLQLFDAADLEANPRSAKAGPVTEDILESIAETPDIFVFKTKGILVGASMYERLQRNRYRLTFENTKIEGILDGGHNTLAIGTHILMHALGDPGVKRKIRRWPDFKDLWDESRDEIEALRRIKPDQDDYDEGALDFLVPIEVLVPSDLESDDAMEAFNGSLLSICSARNNNVQLTLETKAAKKGFYEDLRVALPPTIAQRVEWKTNDGGEIKVRDLIALSWIPLSVLELDYVPEFPPQNIYRNKGEMTKLFDELMSHDEVSQPTDGEYTRKVHSKAVRSALALAGTLPGLYDKIYRDFPAAYNENNGKFGNITVVKKAESMRTQPTSYFNDEPVDYSYPDGLIMPLVYGLKALIKVSNDGKVSWMQDPAKFLDKHLAQIVRKYRVVLDAYRFDPQKVGKNQGSYDLVLDAYQTELMLQSKA</sequence>
<reference evidence="2" key="1">
    <citation type="submission" date="2016-08" db="EMBL/GenBank/DDBJ databases">
        <title>Population biology and virulence potential of Burkholderia ubonensis.</title>
        <authorList>
            <person name="Price E.P."/>
            <person name="Currie B.J."/>
            <person name="Wagner D.M."/>
        </authorList>
    </citation>
    <scope>NUCLEOTIDE SEQUENCE [LARGE SCALE GENOMIC DNA]</scope>
    <source>
        <strain evidence="2">MSMB0103</strain>
    </source>
</reference>
<dbReference type="RefSeq" id="WP_071767873.1">
    <property type="nucleotide sequence ID" value="NZ_MEAU01000030.1"/>
</dbReference>
<proteinExistence type="predicted"/>
<evidence type="ECO:0000313" key="2">
    <source>
        <dbReference type="Proteomes" id="UP000183667"/>
    </source>
</evidence>
<dbReference type="AlphaFoldDB" id="A0ABD6Q0I5"/>
<dbReference type="Proteomes" id="UP000183667">
    <property type="component" value="Unassembled WGS sequence"/>
</dbReference>
<comment type="caution">
    <text evidence="1">The sequence shown here is derived from an EMBL/GenBank/DDBJ whole genome shotgun (WGS) entry which is preliminary data.</text>
</comment>
<gene>
    <name evidence="1" type="ORF">BGV66_20245</name>
</gene>
<organism evidence="1 2">
    <name type="scientific">Burkholderia ubonensis</name>
    <dbReference type="NCBI Taxonomy" id="101571"/>
    <lineage>
        <taxon>Bacteria</taxon>
        <taxon>Pseudomonadati</taxon>
        <taxon>Pseudomonadota</taxon>
        <taxon>Betaproteobacteria</taxon>
        <taxon>Burkholderiales</taxon>
        <taxon>Burkholderiaceae</taxon>
        <taxon>Burkholderia</taxon>
        <taxon>Burkholderia cepacia complex</taxon>
    </lineage>
</organism>
<name>A0ABD6Q0I5_9BURK</name>